<gene>
    <name evidence="1" type="ORF">BN2475_190082</name>
</gene>
<dbReference type="AlphaFoldDB" id="A0A1N7RVK3"/>
<reference evidence="1 2" key="1">
    <citation type="submission" date="2016-12" db="EMBL/GenBank/DDBJ databases">
        <authorList>
            <person name="Song W.-J."/>
            <person name="Kurnit D.M."/>
        </authorList>
    </citation>
    <scope>NUCLEOTIDE SEQUENCE [LARGE SCALE GENOMIC DNA]</scope>
    <source>
        <strain evidence="1 2">STM7296</strain>
    </source>
</reference>
<proteinExistence type="predicted"/>
<keyword evidence="2" id="KW-1185">Reference proteome</keyword>
<evidence type="ECO:0000313" key="2">
    <source>
        <dbReference type="Proteomes" id="UP000187012"/>
    </source>
</evidence>
<name>A0A1N7RVK3_9BURK</name>
<dbReference type="STRING" id="1247936.BN2475_190082"/>
<dbReference type="EMBL" id="CYGX02000019">
    <property type="protein sequence ID" value="SIT39135.1"/>
    <property type="molecule type" value="Genomic_DNA"/>
</dbReference>
<protein>
    <submittedName>
        <fullName evidence="1">Uncharacterized protein</fullName>
    </submittedName>
</protein>
<evidence type="ECO:0000313" key="1">
    <source>
        <dbReference type="EMBL" id="SIT39135.1"/>
    </source>
</evidence>
<accession>A0A1N7RVK3</accession>
<dbReference type="Proteomes" id="UP000187012">
    <property type="component" value="Unassembled WGS sequence"/>
</dbReference>
<sequence>MDVALRTMRRASRGPEISAVGWGWNKRFAWDQSSALKRELWSTAKVPTPIDAQLHGRPACFIKSSTAG</sequence>
<organism evidence="1 2">
    <name type="scientific">Paraburkholderia ribeironis</name>
    <dbReference type="NCBI Taxonomy" id="1247936"/>
    <lineage>
        <taxon>Bacteria</taxon>
        <taxon>Pseudomonadati</taxon>
        <taxon>Pseudomonadota</taxon>
        <taxon>Betaproteobacteria</taxon>
        <taxon>Burkholderiales</taxon>
        <taxon>Burkholderiaceae</taxon>
        <taxon>Paraburkholderia</taxon>
    </lineage>
</organism>